<name>A0A427YC47_9TREE</name>
<feature type="region of interest" description="Disordered" evidence="4">
    <location>
        <begin position="193"/>
        <end position="291"/>
    </location>
</feature>
<dbReference type="STRING" id="1890683.A0A427YC47"/>
<feature type="compositionally biased region" description="Acidic residues" evidence="4">
    <location>
        <begin position="213"/>
        <end position="225"/>
    </location>
</feature>
<evidence type="ECO:0000313" key="7">
    <source>
        <dbReference type="Proteomes" id="UP000279259"/>
    </source>
</evidence>
<feature type="compositionally biased region" description="Low complexity" evidence="4">
    <location>
        <begin position="198"/>
        <end position="212"/>
    </location>
</feature>
<keyword evidence="7" id="KW-1185">Reference proteome</keyword>
<dbReference type="AlphaFoldDB" id="A0A427YC47"/>
<comment type="caution">
    <text evidence="6">The sequence shown here is derived from an EMBL/GenBank/DDBJ whole genome shotgun (WGS) entry which is preliminary data.</text>
</comment>
<dbReference type="EMBL" id="RSCD01000016">
    <property type="protein sequence ID" value="RSH88658.1"/>
    <property type="molecule type" value="Genomic_DNA"/>
</dbReference>
<dbReference type="SMART" id="SM00398">
    <property type="entry name" value="HMG"/>
    <property type="match status" value="1"/>
</dbReference>
<dbReference type="InterPro" id="IPR051965">
    <property type="entry name" value="ChromReg_NeuronalGeneExpr"/>
</dbReference>
<evidence type="ECO:0000259" key="5">
    <source>
        <dbReference type="PROSITE" id="PS50118"/>
    </source>
</evidence>
<accession>A0A427YC47</accession>
<dbReference type="GO" id="GO:0010468">
    <property type="term" value="P:regulation of gene expression"/>
    <property type="evidence" value="ECO:0007669"/>
    <property type="project" value="TreeGrafter"/>
</dbReference>
<dbReference type="OrthoDB" id="1919336at2759"/>
<sequence length="291" mass="31764">MEAYSIFAPHTAPLPTRHTMAREQIPIDPTLLAMSITYEEMEAKRQQMIASFKGVAAAMSQCVSLIEEYTRLAPPTAQSNVKPTFLPTGQVTFGSVDGTAAAPEGKKRRKKEKKIKDPNAPKRPPSAYILFQNEVRDEIREKNPGMAYKEVLSMIAEKWKELQPEQKKVYEDAYLDATSVYRIEEATYKGIAPPPPAGTIAPVTLQAAAAESSESDSDSDSDSSDDTPAVSTKKVVSTPASHKPVTTTVPLVTPSTADGKKEKKRKNKEDEAAVVTALDAGEKKKKKKAKD</sequence>
<evidence type="ECO:0000256" key="3">
    <source>
        <dbReference type="PROSITE-ProRule" id="PRU00267"/>
    </source>
</evidence>
<protein>
    <recommendedName>
        <fullName evidence="5">HMG box domain-containing protein</fullName>
    </recommendedName>
</protein>
<reference evidence="6 7" key="1">
    <citation type="submission" date="2018-11" db="EMBL/GenBank/DDBJ databases">
        <title>Genome sequence of Saitozyma podzolica DSM 27192.</title>
        <authorList>
            <person name="Aliyu H."/>
            <person name="Gorte O."/>
            <person name="Ochsenreither K."/>
        </authorList>
    </citation>
    <scope>NUCLEOTIDE SEQUENCE [LARGE SCALE GENOMIC DNA]</scope>
    <source>
        <strain evidence="6 7">DSM 27192</strain>
    </source>
</reference>
<keyword evidence="1 3" id="KW-0238">DNA-binding</keyword>
<dbReference type="Gene3D" id="1.10.30.10">
    <property type="entry name" value="High mobility group box domain"/>
    <property type="match status" value="1"/>
</dbReference>
<dbReference type="SUPFAM" id="SSF47095">
    <property type="entry name" value="HMG-box"/>
    <property type="match status" value="1"/>
</dbReference>
<feature type="region of interest" description="Disordered" evidence="4">
    <location>
        <begin position="96"/>
        <end position="126"/>
    </location>
</feature>
<evidence type="ECO:0000256" key="1">
    <source>
        <dbReference type="ARBA" id="ARBA00023125"/>
    </source>
</evidence>
<dbReference type="Pfam" id="PF00505">
    <property type="entry name" value="HMG_box"/>
    <property type="match status" value="1"/>
</dbReference>
<evidence type="ECO:0000256" key="2">
    <source>
        <dbReference type="ARBA" id="ARBA00023242"/>
    </source>
</evidence>
<dbReference type="InterPro" id="IPR036910">
    <property type="entry name" value="HMG_box_dom_sf"/>
</dbReference>
<evidence type="ECO:0000313" key="6">
    <source>
        <dbReference type="EMBL" id="RSH88658.1"/>
    </source>
</evidence>
<dbReference type="PANTHER" id="PTHR46040:SF3">
    <property type="entry name" value="HIGH MOBILITY GROUP PROTEIN 2"/>
    <property type="match status" value="1"/>
</dbReference>
<dbReference type="PANTHER" id="PTHR46040">
    <property type="entry name" value="HIGH MOBILITY GROUP PROTEIN 2"/>
    <property type="match status" value="1"/>
</dbReference>
<keyword evidence="2 3" id="KW-0539">Nucleus</keyword>
<organism evidence="6 7">
    <name type="scientific">Saitozyma podzolica</name>
    <dbReference type="NCBI Taxonomy" id="1890683"/>
    <lineage>
        <taxon>Eukaryota</taxon>
        <taxon>Fungi</taxon>
        <taxon>Dikarya</taxon>
        <taxon>Basidiomycota</taxon>
        <taxon>Agaricomycotina</taxon>
        <taxon>Tremellomycetes</taxon>
        <taxon>Tremellales</taxon>
        <taxon>Trimorphomycetaceae</taxon>
        <taxon>Saitozyma</taxon>
    </lineage>
</organism>
<dbReference type="InterPro" id="IPR009071">
    <property type="entry name" value="HMG_box_dom"/>
</dbReference>
<feature type="domain" description="HMG box" evidence="5">
    <location>
        <begin position="121"/>
        <end position="189"/>
    </location>
</feature>
<dbReference type="PROSITE" id="PS50118">
    <property type="entry name" value="HMG_BOX_2"/>
    <property type="match status" value="1"/>
</dbReference>
<dbReference type="Proteomes" id="UP000279259">
    <property type="component" value="Unassembled WGS sequence"/>
</dbReference>
<feature type="DNA-binding region" description="HMG box" evidence="3">
    <location>
        <begin position="121"/>
        <end position="189"/>
    </location>
</feature>
<gene>
    <name evidence="6" type="ORF">EHS25_002885</name>
</gene>
<dbReference type="GO" id="GO:0003677">
    <property type="term" value="F:DNA binding"/>
    <property type="evidence" value="ECO:0007669"/>
    <property type="project" value="UniProtKB-UniRule"/>
</dbReference>
<evidence type="ECO:0000256" key="4">
    <source>
        <dbReference type="SAM" id="MobiDB-lite"/>
    </source>
</evidence>
<proteinExistence type="predicted"/>
<dbReference type="GO" id="GO:0005634">
    <property type="term" value="C:nucleus"/>
    <property type="evidence" value="ECO:0007669"/>
    <property type="project" value="UniProtKB-UniRule"/>
</dbReference>
<feature type="compositionally biased region" description="Low complexity" evidence="4">
    <location>
        <begin position="244"/>
        <end position="256"/>
    </location>
</feature>